<organism evidence="2 3">
    <name type="scientific">Kitasatospora terrestris</name>
    <dbReference type="NCBI Taxonomy" id="258051"/>
    <lineage>
        <taxon>Bacteria</taxon>
        <taxon>Bacillati</taxon>
        <taxon>Actinomycetota</taxon>
        <taxon>Actinomycetes</taxon>
        <taxon>Kitasatosporales</taxon>
        <taxon>Streptomycetaceae</taxon>
        <taxon>Kitasatospora</taxon>
    </lineage>
</organism>
<dbReference type="InterPro" id="IPR015943">
    <property type="entry name" value="WD40/YVTN_repeat-like_dom_sf"/>
</dbReference>
<accession>A0ABP9ELE7</accession>
<feature type="domain" description="Pyrrolo-quinoline quinone repeat" evidence="1">
    <location>
        <begin position="100"/>
        <end position="253"/>
    </location>
</feature>
<sequence>MPSDAVPLTVTRDAAAALWTVSTRRHLLGVPVVDGEEVLLLVDGQLTCLAAADGRQLWRSPDWVGELEYPRSTPLTVAGDHVLVATAPTARHGAQPIALVCLRRADGGLAWRSDTVPLSGYRADGQTLVRWQGDQDVDGPRYIEAVDLAHGRVLWRHEHDLIDDVLVAHGRVFARTGTTVTLAAFDARTGTRLWRRTGEQARGTLAMVPGAGIRKTVLLAASQRSGVVTRIDPATGADLGTRRLRGASRYGAKWHAQRMTGPDAWVGFGRLRARRLGPLDSLRLRTFYAPLQELYWFDDDAVAEVGDRLYTVAKVDLGNPDHWRARGTRIVSARVGGLGPRLLTGLRWPRGVPRRERRGSSVELTAGPRHLFAVLHRLDGQGLVSVRDGRVRWRRPVHPGLPVPLGGDRVLVFDDCGAHDHLRVLDAETGLGAEPQVCDQPSSPTA</sequence>
<dbReference type="RefSeq" id="WP_345701177.1">
    <property type="nucleotide sequence ID" value="NZ_BAABIS010000001.1"/>
</dbReference>
<comment type="caution">
    <text evidence="2">The sequence shown here is derived from an EMBL/GenBank/DDBJ whole genome shotgun (WGS) entry which is preliminary data.</text>
</comment>
<reference evidence="3" key="1">
    <citation type="journal article" date="2019" name="Int. J. Syst. Evol. Microbiol.">
        <title>The Global Catalogue of Microorganisms (GCM) 10K type strain sequencing project: providing services to taxonomists for standard genome sequencing and annotation.</title>
        <authorList>
            <consortium name="The Broad Institute Genomics Platform"/>
            <consortium name="The Broad Institute Genome Sequencing Center for Infectious Disease"/>
            <person name="Wu L."/>
            <person name="Ma J."/>
        </authorList>
    </citation>
    <scope>NUCLEOTIDE SEQUENCE [LARGE SCALE GENOMIC DNA]</scope>
    <source>
        <strain evidence="3">JCM 13006</strain>
    </source>
</reference>
<evidence type="ECO:0000313" key="2">
    <source>
        <dbReference type="EMBL" id="GAA4881715.1"/>
    </source>
</evidence>
<name>A0ABP9ELE7_9ACTN</name>
<dbReference type="PANTHER" id="PTHR34512:SF30">
    <property type="entry name" value="OUTER MEMBRANE PROTEIN ASSEMBLY FACTOR BAMB"/>
    <property type="match status" value="1"/>
</dbReference>
<keyword evidence="3" id="KW-1185">Reference proteome</keyword>
<dbReference type="InterPro" id="IPR011047">
    <property type="entry name" value="Quinoprotein_ADH-like_sf"/>
</dbReference>
<gene>
    <name evidence="2" type="ORF">GCM10023235_72670</name>
</gene>
<dbReference type="SUPFAM" id="SSF50998">
    <property type="entry name" value="Quinoprotein alcohol dehydrogenase-like"/>
    <property type="match status" value="1"/>
</dbReference>
<evidence type="ECO:0000259" key="1">
    <source>
        <dbReference type="Pfam" id="PF13360"/>
    </source>
</evidence>
<dbReference type="InterPro" id="IPR002372">
    <property type="entry name" value="PQQ_rpt_dom"/>
</dbReference>
<evidence type="ECO:0000313" key="3">
    <source>
        <dbReference type="Proteomes" id="UP001501752"/>
    </source>
</evidence>
<protein>
    <recommendedName>
        <fullName evidence="1">Pyrrolo-quinoline quinone repeat domain-containing protein</fullName>
    </recommendedName>
</protein>
<dbReference type="Proteomes" id="UP001501752">
    <property type="component" value="Unassembled WGS sequence"/>
</dbReference>
<proteinExistence type="predicted"/>
<dbReference type="PANTHER" id="PTHR34512">
    <property type="entry name" value="CELL SURFACE PROTEIN"/>
    <property type="match status" value="1"/>
</dbReference>
<dbReference type="Gene3D" id="2.130.10.10">
    <property type="entry name" value="YVTN repeat-like/Quinoprotein amine dehydrogenase"/>
    <property type="match status" value="1"/>
</dbReference>
<dbReference type="EMBL" id="BAABIS010000001">
    <property type="protein sequence ID" value="GAA4881715.1"/>
    <property type="molecule type" value="Genomic_DNA"/>
</dbReference>
<dbReference type="Pfam" id="PF13360">
    <property type="entry name" value="PQQ_2"/>
    <property type="match status" value="1"/>
</dbReference>